<comment type="caution">
    <text evidence="2">The sequence shown here is derived from an EMBL/GenBank/DDBJ whole genome shotgun (WGS) entry which is preliminary data.</text>
</comment>
<reference evidence="3" key="1">
    <citation type="journal article" date="2019" name="Int. J. Syst. Evol. Microbiol.">
        <title>The Global Catalogue of Microorganisms (GCM) 10K type strain sequencing project: providing services to taxonomists for standard genome sequencing and annotation.</title>
        <authorList>
            <consortium name="The Broad Institute Genomics Platform"/>
            <consortium name="The Broad Institute Genome Sequencing Center for Infectious Disease"/>
            <person name="Wu L."/>
            <person name="Ma J."/>
        </authorList>
    </citation>
    <scope>NUCLEOTIDE SEQUENCE [LARGE SCALE GENOMIC DNA]</scope>
    <source>
        <strain evidence="3">CCM 8653</strain>
    </source>
</reference>
<protein>
    <submittedName>
        <fullName evidence="2">Uncharacterized protein</fullName>
    </submittedName>
</protein>
<organism evidence="2 3">
    <name type="scientific">Isoptericola cucumis</name>
    <dbReference type="NCBI Taxonomy" id="1776856"/>
    <lineage>
        <taxon>Bacteria</taxon>
        <taxon>Bacillati</taxon>
        <taxon>Actinomycetota</taxon>
        <taxon>Actinomycetes</taxon>
        <taxon>Micrococcales</taxon>
        <taxon>Promicromonosporaceae</taxon>
        <taxon>Isoptericola</taxon>
    </lineage>
</organism>
<keyword evidence="3" id="KW-1185">Reference proteome</keyword>
<name>A0ABQ2B2W9_9MICO</name>
<accession>A0ABQ2B2W9</accession>
<proteinExistence type="predicted"/>
<sequence>MRIVNDLLSPRSARPAGRGPAVGPSSRLTVRIAFPCCRTRPSPGVVANSQAAGWYAGLRDTRVGQAALHRTPAGPRGRARCDRAPATGAFPSAKGGQRVEHVMAGALRA</sequence>
<dbReference type="EMBL" id="BMDG01000003">
    <property type="protein sequence ID" value="GGI06631.1"/>
    <property type="molecule type" value="Genomic_DNA"/>
</dbReference>
<evidence type="ECO:0000256" key="1">
    <source>
        <dbReference type="SAM" id="MobiDB-lite"/>
    </source>
</evidence>
<evidence type="ECO:0000313" key="3">
    <source>
        <dbReference type="Proteomes" id="UP000632535"/>
    </source>
</evidence>
<dbReference type="Proteomes" id="UP000632535">
    <property type="component" value="Unassembled WGS sequence"/>
</dbReference>
<feature type="region of interest" description="Disordered" evidence="1">
    <location>
        <begin position="1"/>
        <end position="24"/>
    </location>
</feature>
<gene>
    <name evidence="2" type="ORF">GCM10007368_12130</name>
</gene>
<evidence type="ECO:0000313" key="2">
    <source>
        <dbReference type="EMBL" id="GGI06631.1"/>
    </source>
</evidence>